<keyword evidence="2 5" id="KW-0812">Transmembrane</keyword>
<dbReference type="PANTHER" id="PTHR45638">
    <property type="entry name" value="CYCLIC NUCLEOTIDE-GATED CATION CHANNEL SUBUNIT A"/>
    <property type="match status" value="1"/>
</dbReference>
<dbReference type="GO" id="GO:0016020">
    <property type="term" value="C:membrane"/>
    <property type="evidence" value="ECO:0007669"/>
    <property type="project" value="UniProtKB-SubCell"/>
</dbReference>
<proteinExistence type="predicted"/>
<dbReference type="Proteomes" id="UP000019132">
    <property type="component" value="Unassembled WGS sequence"/>
</dbReference>
<dbReference type="Pfam" id="PF00520">
    <property type="entry name" value="Ion_trans"/>
    <property type="match status" value="1"/>
</dbReference>
<keyword evidence="4 5" id="KW-0472">Membrane</keyword>
<dbReference type="InParanoid" id="K3WP58"/>
<dbReference type="InterPro" id="IPR050866">
    <property type="entry name" value="CNG_cation_channel"/>
</dbReference>
<evidence type="ECO:0000256" key="1">
    <source>
        <dbReference type="ARBA" id="ARBA00004141"/>
    </source>
</evidence>
<reference evidence="7" key="3">
    <citation type="submission" date="2015-02" db="UniProtKB">
        <authorList>
            <consortium name="EnsemblProtists"/>
        </authorList>
    </citation>
    <scope>IDENTIFICATION</scope>
    <source>
        <strain evidence="7">DAOM BR144</strain>
    </source>
</reference>
<name>K3WP58_GLOUD</name>
<dbReference type="EMBL" id="GL376635">
    <property type="status" value="NOT_ANNOTATED_CDS"/>
    <property type="molecule type" value="Genomic_DNA"/>
</dbReference>
<protein>
    <recommendedName>
        <fullName evidence="6">Ion transport domain-containing protein</fullName>
    </recommendedName>
</protein>
<reference evidence="8" key="1">
    <citation type="journal article" date="2010" name="Genome Biol.">
        <title>Genome sequence of the necrotrophic plant pathogen Pythium ultimum reveals original pathogenicity mechanisms and effector repertoire.</title>
        <authorList>
            <person name="Levesque C.A."/>
            <person name="Brouwer H."/>
            <person name="Cano L."/>
            <person name="Hamilton J.P."/>
            <person name="Holt C."/>
            <person name="Huitema E."/>
            <person name="Raffaele S."/>
            <person name="Robideau G.P."/>
            <person name="Thines M."/>
            <person name="Win J."/>
            <person name="Zerillo M.M."/>
            <person name="Beakes G.W."/>
            <person name="Boore J.L."/>
            <person name="Busam D."/>
            <person name="Dumas B."/>
            <person name="Ferriera S."/>
            <person name="Fuerstenberg S.I."/>
            <person name="Gachon C.M."/>
            <person name="Gaulin E."/>
            <person name="Govers F."/>
            <person name="Grenville-Briggs L."/>
            <person name="Horner N."/>
            <person name="Hostetler J."/>
            <person name="Jiang R.H."/>
            <person name="Johnson J."/>
            <person name="Krajaejun T."/>
            <person name="Lin H."/>
            <person name="Meijer H.J."/>
            <person name="Moore B."/>
            <person name="Morris P."/>
            <person name="Phuntmart V."/>
            <person name="Puiu D."/>
            <person name="Shetty J."/>
            <person name="Stajich J.E."/>
            <person name="Tripathy S."/>
            <person name="Wawra S."/>
            <person name="van West P."/>
            <person name="Whitty B.R."/>
            <person name="Coutinho P.M."/>
            <person name="Henrissat B."/>
            <person name="Martin F."/>
            <person name="Thomas P.D."/>
            <person name="Tyler B.M."/>
            <person name="De Vries R.P."/>
            <person name="Kamoun S."/>
            <person name="Yandell M."/>
            <person name="Tisserat N."/>
            <person name="Buell C.R."/>
        </authorList>
    </citation>
    <scope>NUCLEOTIDE SEQUENCE</scope>
    <source>
        <strain evidence="8">DAOM:BR144</strain>
    </source>
</reference>
<dbReference type="VEuPathDB" id="FungiDB:PYU1_G006737"/>
<reference evidence="8" key="2">
    <citation type="submission" date="2010-04" db="EMBL/GenBank/DDBJ databases">
        <authorList>
            <person name="Buell R."/>
            <person name="Hamilton J."/>
            <person name="Hostetler J."/>
        </authorList>
    </citation>
    <scope>NUCLEOTIDE SEQUENCE [LARGE SCALE GENOMIC DNA]</scope>
    <source>
        <strain evidence="8">DAOM:BR144</strain>
    </source>
</reference>
<dbReference type="InterPro" id="IPR005821">
    <property type="entry name" value="Ion_trans_dom"/>
</dbReference>
<dbReference type="AlphaFoldDB" id="K3WP58"/>
<dbReference type="HOGENOM" id="CLU_1581700_0_0_1"/>
<evidence type="ECO:0000313" key="7">
    <source>
        <dbReference type="EnsemblProtists" id="PYU1_T006750"/>
    </source>
</evidence>
<dbReference type="Gene3D" id="1.10.287.70">
    <property type="match status" value="1"/>
</dbReference>
<feature type="transmembrane region" description="Helical" evidence="5">
    <location>
        <begin position="118"/>
        <end position="139"/>
    </location>
</feature>
<comment type="subcellular location">
    <subcellularLocation>
        <location evidence="1">Membrane</location>
        <topology evidence="1">Multi-pass membrane protein</topology>
    </subcellularLocation>
</comment>
<evidence type="ECO:0000256" key="5">
    <source>
        <dbReference type="SAM" id="Phobius"/>
    </source>
</evidence>
<dbReference type="SUPFAM" id="SSF81324">
    <property type="entry name" value="Voltage-gated potassium channels"/>
    <property type="match status" value="1"/>
</dbReference>
<sequence length="169" mass="19835">MTIRIWHQVLLGGLLFEVFMISFLLTDVPLRFYLQAHTGFYEGRNVVKDKRRTRMKYFTSYGFALDLIAMIPLSLLPVTISVLRATLDVHKLIRCWRIHKYVSNLDGFYARHFVALKLLKAVATAMYMSHFVACLRFCFGYNEHHTNHWLPSVPSGELSARQRYLMLLF</sequence>
<evidence type="ECO:0000256" key="2">
    <source>
        <dbReference type="ARBA" id="ARBA00022692"/>
    </source>
</evidence>
<dbReference type="GO" id="GO:0044877">
    <property type="term" value="F:protein-containing complex binding"/>
    <property type="evidence" value="ECO:0007669"/>
    <property type="project" value="TreeGrafter"/>
</dbReference>
<feature type="transmembrane region" description="Helical" evidence="5">
    <location>
        <begin position="58"/>
        <end position="80"/>
    </location>
</feature>
<dbReference type="STRING" id="431595.K3WP58"/>
<evidence type="ECO:0000256" key="4">
    <source>
        <dbReference type="ARBA" id="ARBA00023136"/>
    </source>
</evidence>
<feature type="transmembrane region" description="Helical" evidence="5">
    <location>
        <begin position="6"/>
        <end position="25"/>
    </location>
</feature>
<accession>K3WP58</accession>
<evidence type="ECO:0000256" key="3">
    <source>
        <dbReference type="ARBA" id="ARBA00022989"/>
    </source>
</evidence>
<keyword evidence="8" id="KW-1185">Reference proteome</keyword>
<dbReference type="EnsemblProtists" id="PYU1_T006750">
    <property type="protein sequence ID" value="PYU1_T006750"/>
    <property type="gene ID" value="PYU1_G006737"/>
</dbReference>
<dbReference type="PANTHER" id="PTHR45638:SF11">
    <property type="entry name" value="CYCLIC NUCLEOTIDE-GATED CATION CHANNEL SUBUNIT A"/>
    <property type="match status" value="1"/>
</dbReference>
<organism evidence="7 8">
    <name type="scientific">Globisporangium ultimum (strain ATCC 200006 / CBS 805.95 / DAOM BR144)</name>
    <name type="common">Pythium ultimum</name>
    <dbReference type="NCBI Taxonomy" id="431595"/>
    <lineage>
        <taxon>Eukaryota</taxon>
        <taxon>Sar</taxon>
        <taxon>Stramenopiles</taxon>
        <taxon>Oomycota</taxon>
        <taxon>Peronosporomycetes</taxon>
        <taxon>Pythiales</taxon>
        <taxon>Pythiaceae</taxon>
        <taxon>Globisporangium</taxon>
    </lineage>
</organism>
<dbReference type="GO" id="GO:0005221">
    <property type="term" value="F:intracellularly cyclic nucleotide-activated monoatomic cation channel activity"/>
    <property type="evidence" value="ECO:0007669"/>
    <property type="project" value="InterPro"/>
</dbReference>
<evidence type="ECO:0000259" key="6">
    <source>
        <dbReference type="Pfam" id="PF00520"/>
    </source>
</evidence>
<evidence type="ECO:0000313" key="8">
    <source>
        <dbReference type="Proteomes" id="UP000019132"/>
    </source>
</evidence>
<feature type="domain" description="Ion transport" evidence="6">
    <location>
        <begin position="16"/>
        <end position="143"/>
    </location>
</feature>
<keyword evidence="3 5" id="KW-1133">Transmembrane helix</keyword>